<dbReference type="InterPro" id="IPR050261">
    <property type="entry name" value="FrsA_esterase"/>
</dbReference>
<comment type="caution">
    <text evidence="1">The sequence shown here is derived from an EMBL/GenBank/DDBJ whole genome shotgun (WGS) entry which is preliminary data.</text>
</comment>
<proteinExistence type="predicted"/>
<dbReference type="Gene3D" id="1.20.1440.110">
    <property type="entry name" value="acylaminoacyl peptidase"/>
    <property type="match status" value="1"/>
</dbReference>
<protein>
    <submittedName>
        <fullName evidence="1">Peptidase S9</fullName>
    </submittedName>
</protein>
<name>A0A512NF06_9HYPH</name>
<dbReference type="SUPFAM" id="SSF53474">
    <property type="entry name" value="alpha/beta-Hydrolases"/>
    <property type="match status" value="1"/>
</dbReference>
<gene>
    <name evidence="1" type="ORF">RSO01_46920</name>
</gene>
<dbReference type="PANTHER" id="PTHR22946:SF12">
    <property type="entry name" value="CONIDIAL PIGMENT BIOSYNTHESIS PROTEIN AYG1 (AFU_ORTHOLOGUE AFUA_2G17550)"/>
    <property type="match status" value="1"/>
</dbReference>
<dbReference type="OrthoDB" id="217645at2"/>
<reference evidence="1 2" key="1">
    <citation type="submission" date="2019-07" db="EMBL/GenBank/DDBJ databases">
        <title>Whole genome shotgun sequence of Reyranella soli NBRC 108950.</title>
        <authorList>
            <person name="Hosoyama A."/>
            <person name="Uohara A."/>
            <person name="Ohji S."/>
            <person name="Ichikawa N."/>
        </authorList>
    </citation>
    <scope>NUCLEOTIDE SEQUENCE [LARGE SCALE GENOMIC DNA]</scope>
    <source>
        <strain evidence="1 2">NBRC 108950</strain>
    </source>
</reference>
<dbReference type="EMBL" id="BKAJ01000082">
    <property type="protein sequence ID" value="GEP57526.1"/>
    <property type="molecule type" value="Genomic_DNA"/>
</dbReference>
<dbReference type="Gene3D" id="3.40.50.1820">
    <property type="entry name" value="alpha/beta hydrolase"/>
    <property type="match status" value="1"/>
</dbReference>
<accession>A0A512NF06</accession>
<evidence type="ECO:0000313" key="2">
    <source>
        <dbReference type="Proteomes" id="UP000321058"/>
    </source>
</evidence>
<keyword evidence="2" id="KW-1185">Reference proteome</keyword>
<dbReference type="Proteomes" id="UP000321058">
    <property type="component" value="Unassembled WGS sequence"/>
</dbReference>
<dbReference type="InterPro" id="IPR029058">
    <property type="entry name" value="AB_hydrolase_fold"/>
</dbReference>
<sequence length="405" mass="44878">MKLFFDDAEFDAQLQRTTAKVACRAADLGQVLSVAHRITPGDYASWYAQWFAEGRKEAELGRRESAYGHHHNAGEAWLRASEYFRCAYFFSRRYPQGAALVAAWRRCREAFRAAIPALPFAIEPVQIPWRHDIPLEGYVLHAGPSAALRAGGTTAPTVLMPCGYDSPVEEFYTLGGHEAALRGFNVVAFSGPGQAEMLHERGIPFRPDFEAVVGPVIDFVERAAQNDGRLDATRIAIVGRSFGGYLAPRAAAHEPRIGALAADPAQTDMGAVLAQRLPPDWLELLERGDPALNEKIWAAFPGIRGQEFWLARLRAHGLNTPLEYCQEMRRWTVDVEAIRCPAFVSYGEGDFAQATTEAFFQRLPNANKRLVVYRDATGSGGHCEGMGPAPYFSDLYGWLGDLWRS</sequence>
<dbReference type="RefSeq" id="WP_147151915.1">
    <property type="nucleotide sequence ID" value="NZ_BKAJ01000082.1"/>
</dbReference>
<dbReference type="AlphaFoldDB" id="A0A512NF06"/>
<organism evidence="1 2">
    <name type="scientific">Reyranella soli</name>
    <dbReference type="NCBI Taxonomy" id="1230389"/>
    <lineage>
        <taxon>Bacteria</taxon>
        <taxon>Pseudomonadati</taxon>
        <taxon>Pseudomonadota</taxon>
        <taxon>Alphaproteobacteria</taxon>
        <taxon>Hyphomicrobiales</taxon>
        <taxon>Reyranellaceae</taxon>
        <taxon>Reyranella</taxon>
    </lineage>
</organism>
<evidence type="ECO:0000313" key="1">
    <source>
        <dbReference type="EMBL" id="GEP57526.1"/>
    </source>
</evidence>
<dbReference type="PANTHER" id="PTHR22946">
    <property type="entry name" value="DIENELACTONE HYDROLASE DOMAIN-CONTAINING PROTEIN-RELATED"/>
    <property type="match status" value="1"/>
</dbReference>